<keyword evidence="3" id="KW-1185">Reference proteome</keyword>
<dbReference type="EMBL" id="BSYO01000014">
    <property type="protein sequence ID" value="GMH14336.1"/>
    <property type="molecule type" value="Genomic_DNA"/>
</dbReference>
<accession>A0AAD3SPU0</accession>
<feature type="region of interest" description="Disordered" evidence="1">
    <location>
        <begin position="32"/>
        <end position="103"/>
    </location>
</feature>
<evidence type="ECO:0000313" key="3">
    <source>
        <dbReference type="Proteomes" id="UP001279734"/>
    </source>
</evidence>
<feature type="compositionally biased region" description="Basic and acidic residues" evidence="1">
    <location>
        <begin position="55"/>
        <end position="77"/>
    </location>
</feature>
<protein>
    <submittedName>
        <fullName evidence="2">Uncharacterized protein</fullName>
    </submittedName>
</protein>
<proteinExistence type="predicted"/>
<name>A0AAD3SPU0_NEPGR</name>
<reference evidence="2" key="1">
    <citation type="submission" date="2023-05" db="EMBL/GenBank/DDBJ databases">
        <title>Nepenthes gracilis genome sequencing.</title>
        <authorList>
            <person name="Fukushima K."/>
        </authorList>
    </citation>
    <scope>NUCLEOTIDE SEQUENCE</scope>
    <source>
        <strain evidence="2">SING2019-196</strain>
    </source>
</reference>
<evidence type="ECO:0000256" key="1">
    <source>
        <dbReference type="SAM" id="MobiDB-lite"/>
    </source>
</evidence>
<dbReference type="Proteomes" id="UP001279734">
    <property type="component" value="Unassembled WGS sequence"/>
</dbReference>
<gene>
    <name evidence="2" type="ORF">Nepgr_016177</name>
</gene>
<dbReference type="AlphaFoldDB" id="A0AAD3SPU0"/>
<organism evidence="2 3">
    <name type="scientific">Nepenthes gracilis</name>
    <name type="common">Slender pitcher plant</name>
    <dbReference type="NCBI Taxonomy" id="150966"/>
    <lineage>
        <taxon>Eukaryota</taxon>
        <taxon>Viridiplantae</taxon>
        <taxon>Streptophyta</taxon>
        <taxon>Embryophyta</taxon>
        <taxon>Tracheophyta</taxon>
        <taxon>Spermatophyta</taxon>
        <taxon>Magnoliopsida</taxon>
        <taxon>eudicotyledons</taxon>
        <taxon>Gunneridae</taxon>
        <taxon>Pentapetalae</taxon>
        <taxon>Caryophyllales</taxon>
        <taxon>Nepenthaceae</taxon>
        <taxon>Nepenthes</taxon>
    </lineage>
</organism>
<sequence>MGGSRGRHKLRRRKSGTKEAVAAKDLLVGGNTRGPRWLPAVERHEGSRTNQVLGFKEKAPRDAIRRPSPEPRDHGDQEAVPEMCSQEEPLQSLEGPCGLSLMS</sequence>
<evidence type="ECO:0000313" key="2">
    <source>
        <dbReference type="EMBL" id="GMH14336.1"/>
    </source>
</evidence>
<comment type="caution">
    <text evidence="2">The sequence shown here is derived from an EMBL/GenBank/DDBJ whole genome shotgun (WGS) entry which is preliminary data.</text>
</comment>